<keyword evidence="1" id="KW-0479">Metal-binding</keyword>
<organism evidence="6 7">
    <name type="scientific">Alishewanella jeotgali KCTC 22429</name>
    <dbReference type="NCBI Taxonomy" id="1129374"/>
    <lineage>
        <taxon>Bacteria</taxon>
        <taxon>Pseudomonadati</taxon>
        <taxon>Pseudomonadota</taxon>
        <taxon>Gammaproteobacteria</taxon>
        <taxon>Alteromonadales</taxon>
        <taxon>Alteromonadaceae</taxon>
        <taxon>Alishewanella</taxon>
    </lineage>
</organism>
<sequence>MKSYLFPAQASYRLVQLTDCHLLASADGWYQGCQPALHVQQIVAQLLQSPPDAVLLTGDLTQDHSRASYQLLAQLLAPLRCPVFFVPGNHDDPLLLAELQQQPPFHAATLLELADWQLWLLDSTGTTPAGSFDSSKQQSLQQQFSISTARHFWLFMHHHPQPLACFIDRYGLTEQQQFWQLLLTETRVRGLSHGHAHLAYQRVQDGIQLVGCPATSVQFLTTPDWQTVEQGPQWCEWQFAAAGAVSWQFKRL</sequence>
<dbReference type="PANTHER" id="PTHR42988:SF2">
    <property type="entry name" value="CYCLIC NUCLEOTIDE PHOSPHODIESTERASE CBUA0032-RELATED"/>
    <property type="match status" value="1"/>
</dbReference>
<evidence type="ECO:0000256" key="1">
    <source>
        <dbReference type="ARBA" id="ARBA00022723"/>
    </source>
</evidence>
<dbReference type="SUPFAM" id="SSF56300">
    <property type="entry name" value="Metallo-dependent phosphatases"/>
    <property type="match status" value="1"/>
</dbReference>
<dbReference type="Gene3D" id="3.60.21.10">
    <property type="match status" value="1"/>
</dbReference>
<dbReference type="GO" id="GO:0016787">
    <property type="term" value="F:hydrolase activity"/>
    <property type="evidence" value="ECO:0007669"/>
    <property type="project" value="UniProtKB-KW"/>
</dbReference>
<keyword evidence="7" id="KW-1185">Reference proteome</keyword>
<keyword evidence="3" id="KW-0408">Iron</keyword>
<proteinExistence type="inferred from homology"/>
<evidence type="ECO:0000313" key="6">
    <source>
        <dbReference type="EMBL" id="EHR40412.1"/>
    </source>
</evidence>
<name>H3ZG92_9ALTE</name>
<dbReference type="GO" id="GO:0046872">
    <property type="term" value="F:metal ion binding"/>
    <property type="evidence" value="ECO:0007669"/>
    <property type="project" value="UniProtKB-KW"/>
</dbReference>
<dbReference type="InterPro" id="IPR029052">
    <property type="entry name" value="Metallo-depent_PP-like"/>
</dbReference>
<evidence type="ECO:0000256" key="2">
    <source>
        <dbReference type="ARBA" id="ARBA00022801"/>
    </source>
</evidence>
<evidence type="ECO:0000259" key="5">
    <source>
        <dbReference type="Pfam" id="PF00149"/>
    </source>
</evidence>
<evidence type="ECO:0000313" key="7">
    <source>
        <dbReference type="Proteomes" id="UP000012046"/>
    </source>
</evidence>
<dbReference type="Proteomes" id="UP000012046">
    <property type="component" value="Unassembled WGS sequence"/>
</dbReference>
<dbReference type="InterPro" id="IPR050884">
    <property type="entry name" value="CNP_phosphodiesterase-III"/>
</dbReference>
<comment type="similarity">
    <text evidence="4">Belongs to the cyclic nucleotide phosphodiesterase class-III family.</text>
</comment>
<keyword evidence="2" id="KW-0378">Hydrolase</keyword>
<dbReference type="InterPro" id="IPR004843">
    <property type="entry name" value="Calcineurin-like_PHP"/>
</dbReference>
<dbReference type="RefSeq" id="WP_008951070.1">
    <property type="nucleotide sequence ID" value="NZ_AHTH01000039.1"/>
</dbReference>
<dbReference type="eggNOG" id="COG1409">
    <property type="taxonomic scope" value="Bacteria"/>
</dbReference>
<dbReference type="Pfam" id="PF00149">
    <property type="entry name" value="Metallophos"/>
    <property type="match status" value="1"/>
</dbReference>
<dbReference type="PANTHER" id="PTHR42988">
    <property type="entry name" value="PHOSPHOHYDROLASE"/>
    <property type="match status" value="1"/>
</dbReference>
<dbReference type="AlphaFoldDB" id="H3ZG92"/>
<evidence type="ECO:0000256" key="3">
    <source>
        <dbReference type="ARBA" id="ARBA00023004"/>
    </source>
</evidence>
<accession>H3ZG92</accession>
<gene>
    <name evidence="6" type="ORF">AJE_11944</name>
</gene>
<reference evidence="6 7" key="1">
    <citation type="journal article" date="2012" name="J. Bacteriol.">
        <title>Genome Sequence of Extracellular-Protease-Producing Alishewanella jeotgali Isolated from Traditional Korean Fermented Seafood.</title>
        <authorList>
            <person name="Jung J."/>
            <person name="Chun J."/>
            <person name="Park W."/>
        </authorList>
    </citation>
    <scope>NUCLEOTIDE SEQUENCE [LARGE SCALE GENOMIC DNA]</scope>
    <source>
        <strain evidence="6 7">KCTC 22429</strain>
    </source>
</reference>
<feature type="domain" description="Calcineurin-like phosphoesterase" evidence="5">
    <location>
        <begin position="13"/>
        <end position="197"/>
    </location>
</feature>
<dbReference type="EMBL" id="AHTH01000039">
    <property type="protein sequence ID" value="EHR40412.1"/>
    <property type="molecule type" value="Genomic_DNA"/>
</dbReference>
<dbReference type="PATRIC" id="fig|1129374.4.peg.2373"/>
<dbReference type="STRING" id="1129374.AJE_11944"/>
<comment type="caution">
    <text evidence="6">The sequence shown here is derived from an EMBL/GenBank/DDBJ whole genome shotgun (WGS) entry which is preliminary data.</text>
</comment>
<evidence type="ECO:0000256" key="4">
    <source>
        <dbReference type="ARBA" id="ARBA00025742"/>
    </source>
</evidence>
<protein>
    <submittedName>
        <fullName evidence="6">Cyclic 3',5'-adenosine monophosphate phosphodiesterase</fullName>
    </submittedName>
</protein>